<dbReference type="OrthoDB" id="1937528at2759"/>
<comment type="caution">
    <text evidence="2">The sequence shown here is derived from an EMBL/GenBank/DDBJ whole genome shotgun (WGS) entry which is preliminary data.</text>
</comment>
<evidence type="ECO:0000259" key="1">
    <source>
        <dbReference type="PROSITE" id="PS50878"/>
    </source>
</evidence>
<dbReference type="AlphaFoldDB" id="A0A4Y2CBJ8"/>
<dbReference type="Proteomes" id="UP000499080">
    <property type="component" value="Unassembled WGS sequence"/>
</dbReference>
<reference evidence="2 3" key="1">
    <citation type="journal article" date="2019" name="Sci. Rep.">
        <title>Orb-weaving spider Araneus ventricosus genome elucidates the spidroin gene catalogue.</title>
        <authorList>
            <person name="Kono N."/>
            <person name="Nakamura H."/>
            <person name="Ohtoshi R."/>
            <person name="Moran D.A.P."/>
            <person name="Shinohara A."/>
            <person name="Yoshida Y."/>
            <person name="Fujiwara M."/>
            <person name="Mori M."/>
            <person name="Tomita M."/>
            <person name="Arakawa K."/>
        </authorList>
    </citation>
    <scope>NUCLEOTIDE SEQUENCE [LARGE SCALE GENOMIC DNA]</scope>
</reference>
<dbReference type="PROSITE" id="PS50878">
    <property type="entry name" value="RT_POL"/>
    <property type="match status" value="1"/>
</dbReference>
<name>A0A4Y2CBJ8_ARAVE</name>
<protein>
    <recommendedName>
        <fullName evidence="1">Reverse transcriptase domain-containing protein</fullName>
    </recommendedName>
</protein>
<organism evidence="2 3">
    <name type="scientific">Araneus ventricosus</name>
    <name type="common">Orbweaver spider</name>
    <name type="synonym">Epeira ventricosa</name>
    <dbReference type="NCBI Taxonomy" id="182803"/>
    <lineage>
        <taxon>Eukaryota</taxon>
        <taxon>Metazoa</taxon>
        <taxon>Ecdysozoa</taxon>
        <taxon>Arthropoda</taxon>
        <taxon>Chelicerata</taxon>
        <taxon>Arachnida</taxon>
        <taxon>Araneae</taxon>
        <taxon>Araneomorphae</taxon>
        <taxon>Entelegynae</taxon>
        <taxon>Araneoidea</taxon>
        <taxon>Araneidae</taxon>
        <taxon>Araneus</taxon>
    </lineage>
</organism>
<dbReference type="EMBL" id="BGPR01000171">
    <property type="protein sequence ID" value="GBM01600.1"/>
    <property type="molecule type" value="Genomic_DNA"/>
</dbReference>
<feature type="domain" description="Reverse transcriptase" evidence="1">
    <location>
        <begin position="1"/>
        <end position="133"/>
    </location>
</feature>
<evidence type="ECO:0000313" key="2">
    <source>
        <dbReference type="EMBL" id="GBM01600.1"/>
    </source>
</evidence>
<gene>
    <name evidence="2" type="ORF">AVEN_60018_1</name>
</gene>
<keyword evidence="3" id="KW-1185">Reference proteome</keyword>
<sequence length="133" mass="15273">MFFSYAEATIFREKWKKQSSIKSNARNILSNREIILQTTQDPVSWTQQKGCSQGSCTGPIFWNLVANEIPSEELPPDIHLQAFADDFVSVEVESTGAKLKSTTQEALSIFKRWTDKYHLQYQPKNPIIFKLES</sequence>
<proteinExistence type="predicted"/>
<accession>A0A4Y2CBJ8</accession>
<dbReference type="InterPro" id="IPR000477">
    <property type="entry name" value="RT_dom"/>
</dbReference>
<dbReference type="Pfam" id="PF00078">
    <property type="entry name" value="RVT_1"/>
    <property type="match status" value="1"/>
</dbReference>
<evidence type="ECO:0000313" key="3">
    <source>
        <dbReference type="Proteomes" id="UP000499080"/>
    </source>
</evidence>